<evidence type="ECO:0000313" key="1">
    <source>
        <dbReference type="EMBL" id="VTZ51243.1"/>
    </source>
</evidence>
<accession>A0A8B6M885</accession>
<proteinExistence type="predicted"/>
<organism evidence="1 2">
    <name type="scientific">Methylocella tundrae</name>
    <dbReference type="NCBI Taxonomy" id="227605"/>
    <lineage>
        <taxon>Bacteria</taxon>
        <taxon>Pseudomonadati</taxon>
        <taxon>Pseudomonadota</taxon>
        <taxon>Alphaproteobacteria</taxon>
        <taxon>Hyphomicrobiales</taxon>
        <taxon>Beijerinckiaceae</taxon>
        <taxon>Methylocella</taxon>
    </lineage>
</organism>
<evidence type="ECO:0000313" key="2">
    <source>
        <dbReference type="Proteomes" id="UP000485880"/>
    </source>
</evidence>
<dbReference type="AlphaFoldDB" id="A0A8B6M885"/>
<dbReference type="Proteomes" id="UP000485880">
    <property type="component" value="Unassembled WGS sequence"/>
</dbReference>
<name>A0A8B6M885_METTU</name>
<protein>
    <submittedName>
        <fullName evidence="1">Uncharacterized protein</fullName>
    </submittedName>
</protein>
<keyword evidence="2" id="KW-1185">Reference proteome</keyword>
<gene>
    <name evidence="1" type="ORF">MPC4_330044</name>
</gene>
<sequence>MAIHPGAHIGAMRMRKPGSVLVGRGEVLWRENEKTARDPAQFLEALTQQRELFDPRYRALSHQAH</sequence>
<comment type="caution">
    <text evidence="1">The sequence shown here is derived from an EMBL/GenBank/DDBJ whole genome shotgun (WGS) entry which is preliminary data.</text>
</comment>
<reference evidence="1 2" key="1">
    <citation type="submission" date="2019-05" db="EMBL/GenBank/DDBJ databases">
        <authorList>
            <person name="Farhan Ul Haque M."/>
        </authorList>
    </citation>
    <scope>NUCLEOTIDE SEQUENCE [LARGE SCALE GENOMIC DNA]</scope>
    <source>
        <strain evidence="1">2</strain>
    </source>
</reference>
<dbReference type="EMBL" id="CABFMQ020000091">
    <property type="protein sequence ID" value="VTZ51243.1"/>
    <property type="molecule type" value="Genomic_DNA"/>
</dbReference>